<dbReference type="OrthoDB" id="7372889at2"/>
<dbReference type="EMBL" id="NPEU01000128">
    <property type="protein sequence ID" value="RAI38397.1"/>
    <property type="molecule type" value="Genomic_DNA"/>
</dbReference>
<organism evidence="1 2">
    <name type="scientific">Rhodoplanes elegans</name>
    <dbReference type="NCBI Taxonomy" id="29408"/>
    <lineage>
        <taxon>Bacteria</taxon>
        <taxon>Pseudomonadati</taxon>
        <taxon>Pseudomonadota</taxon>
        <taxon>Alphaproteobacteria</taxon>
        <taxon>Hyphomicrobiales</taxon>
        <taxon>Nitrobacteraceae</taxon>
        <taxon>Rhodoplanes</taxon>
    </lineage>
</organism>
<dbReference type="RefSeq" id="WP_111357570.1">
    <property type="nucleotide sequence ID" value="NZ_NHSK01000076.1"/>
</dbReference>
<dbReference type="InterPro" id="IPR025737">
    <property type="entry name" value="FApF"/>
</dbReference>
<sequence length="337" mass="35556">MALAAAPAAADEGGVSFWLPGIFGSLAAAPQQPGFSLTSIYYHTTVTAGGSVARAREINAGRLPVTIAGNVEASLTGKADLAIVIPSYTFATPVLGGQATIGLMTVSGRNTTSIDALLNASVLAGPFAASGSRFFNLSETDTGVGDLYPQFFLRWNAGVNNYMTYLTGDIPVGSYDPNSIANLGLGHGAIDGGFGYTYFNPATGREFSAVAGLTYNFKNPDTQYRNGVDFHVDWGASQFVTKQFQIGLVGYLYQQLSCDSGSGDRVGCFESRIMSVGAQVGYIVPMGEIQGYLNLKAYKEFESENRPEGWNVWLTLALSPAAAPPPAATPKRHLALK</sequence>
<dbReference type="AlphaFoldDB" id="A0A327KIT5"/>
<accession>A0A327KIT5</accession>
<dbReference type="Proteomes" id="UP000248863">
    <property type="component" value="Unassembled WGS sequence"/>
</dbReference>
<evidence type="ECO:0000313" key="1">
    <source>
        <dbReference type="EMBL" id="RAI38397.1"/>
    </source>
</evidence>
<keyword evidence="2" id="KW-1185">Reference proteome</keyword>
<comment type="caution">
    <text evidence="1">The sequence shown here is derived from an EMBL/GenBank/DDBJ whole genome shotgun (WGS) entry which is preliminary data.</text>
</comment>
<evidence type="ECO:0000313" key="2">
    <source>
        <dbReference type="Proteomes" id="UP000248863"/>
    </source>
</evidence>
<reference evidence="1 2" key="1">
    <citation type="submission" date="2017-07" db="EMBL/GenBank/DDBJ databases">
        <title>Draft Genome Sequences of Select Purple Nonsulfur Bacteria.</title>
        <authorList>
            <person name="Lasarre B."/>
            <person name="Mckinlay J.B."/>
        </authorList>
    </citation>
    <scope>NUCLEOTIDE SEQUENCE [LARGE SCALE GENOMIC DNA]</scope>
    <source>
        <strain evidence="1 2">DSM 11907</strain>
    </source>
</reference>
<proteinExistence type="predicted"/>
<dbReference type="Pfam" id="PF13557">
    <property type="entry name" value="Phenol_MetA_deg"/>
    <property type="match status" value="1"/>
</dbReference>
<name>A0A327KIT5_9BRAD</name>
<protein>
    <submittedName>
        <fullName evidence="1">Phenol degradation protein meta</fullName>
    </submittedName>
</protein>
<gene>
    <name evidence="1" type="ORF">CH338_12860</name>
</gene>